<gene>
    <name evidence="1" type="ordered locus">SVI_4216</name>
</gene>
<dbReference type="AlphaFoldDB" id="D4ZF23"/>
<dbReference type="RefSeq" id="WP_013053471.1">
    <property type="nucleotide sequence ID" value="NC_014012.1"/>
</dbReference>
<reference evidence="2" key="1">
    <citation type="journal article" date="2010" name="Mol. Biosyst.">
        <title>Complete genome sequence and comparative analysis of Shewanella violacea, a psychrophilic and piezophilic bacterium from deep sea floor sediments.</title>
        <authorList>
            <person name="Aono E."/>
            <person name="Baba T."/>
            <person name="Ara T."/>
            <person name="Nishi T."/>
            <person name="Nakamichi T."/>
            <person name="Inamoto E."/>
            <person name="Toyonaga H."/>
            <person name="Hasegawa M."/>
            <person name="Takai Y."/>
            <person name="Okumura Y."/>
            <person name="Baba M."/>
            <person name="Tomita M."/>
            <person name="Kato C."/>
            <person name="Oshima T."/>
            <person name="Nakasone K."/>
            <person name="Mori H."/>
        </authorList>
    </citation>
    <scope>NUCLEOTIDE SEQUENCE [LARGE SCALE GENOMIC DNA]</scope>
    <source>
        <strain evidence="2">JCM 10179 / CIP 106290 / LMG 19151 / DSS12</strain>
    </source>
</reference>
<evidence type="ECO:0000313" key="2">
    <source>
        <dbReference type="Proteomes" id="UP000002350"/>
    </source>
</evidence>
<name>D4ZF23_SHEVD</name>
<dbReference type="Proteomes" id="UP000002350">
    <property type="component" value="Chromosome"/>
</dbReference>
<proteinExistence type="predicted"/>
<dbReference type="HOGENOM" id="CLU_2958217_0_0_6"/>
<accession>D4ZF23</accession>
<protein>
    <submittedName>
        <fullName evidence="1">Uncharacterized protein</fullName>
    </submittedName>
</protein>
<dbReference type="STRING" id="637905.SVI_4216"/>
<organism evidence="1 2">
    <name type="scientific">Shewanella violacea (strain JCM 10179 / CIP 106290 / LMG 19151 / DSS12)</name>
    <dbReference type="NCBI Taxonomy" id="637905"/>
    <lineage>
        <taxon>Bacteria</taxon>
        <taxon>Pseudomonadati</taxon>
        <taxon>Pseudomonadota</taxon>
        <taxon>Gammaproteobacteria</taxon>
        <taxon>Alteromonadales</taxon>
        <taxon>Shewanellaceae</taxon>
        <taxon>Shewanella</taxon>
    </lineage>
</organism>
<keyword evidence="2" id="KW-1185">Reference proteome</keyword>
<dbReference type="EMBL" id="AP011177">
    <property type="protein sequence ID" value="BAJ04187.1"/>
    <property type="molecule type" value="Genomic_DNA"/>
</dbReference>
<evidence type="ECO:0000313" key="1">
    <source>
        <dbReference type="EMBL" id="BAJ04187.1"/>
    </source>
</evidence>
<dbReference type="KEGG" id="svo:SVI_4216"/>
<sequence>MESKEDGASGKGPEPSLTLVILLKEVHHTHARQLILQALDSIIEKDPQDDVRVNSQGGV</sequence>